<dbReference type="VEuPathDB" id="VectorBase:GPPI009429"/>
<dbReference type="EnsemblMetazoa" id="GPPI009429-RA">
    <property type="protein sequence ID" value="GPPI009429-PA"/>
    <property type="gene ID" value="GPPI009429"/>
</dbReference>
<reference evidence="1" key="2">
    <citation type="submission" date="2020-05" db="UniProtKB">
        <authorList>
            <consortium name="EnsemblMetazoa"/>
        </authorList>
    </citation>
    <scope>IDENTIFICATION</scope>
    <source>
        <strain evidence="1">IAEA</strain>
    </source>
</reference>
<sequence>MQRARFVLQGSFEQGFVTGNHMKKTLTINKYMLGGSSSPLGQSSSPSQRQAIELTENLSIHKSSAHNSFHRICLRNHYHYHKPIRTVCNDYYRIEIDLLTDVCTFYLRIDTDQVHNGKAGSFRVHHYRHRNHPVYRISNKMVCICKFENIGNAQLYNSHDTIGHPHPTQSCSDKRICSMVPQELASTRSNSWREYRDCQLVPKVAVAGTDVIALGILISERITDSKPNPVTKALCMDGKSSFQLVQYIMPKQGSTAMPRGLSFEFRTRIRLTSWVLLSAPSVISCKFKLQIEASLFDVQKSILLTASKAKPSTRP</sequence>
<dbReference type="EMBL" id="JXJN01003725">
    <property type="status" value="NOT_ANNOTATED_CDS"/>
    <property type="molecule type" value="Genomic_DNA"/>
</dbReference>
<evidence type="ECO:0000313" key="2">
    <source>
        <dbReference type="Proteomes" id="UP000092460"/>
    </source>
</evidence>
<reference evidence="2" key="1">
    <citation type="submission" date="2015-01" db="EMBL/GenBank/DDBJ databases">
        <authorList>
            <person name="Aksoy S."/>
            <person name="Warren W."/>
            <person name="Wilson R.K."/>
        </authorList>
    </citation>
    <scope>NUCLEOTIDE SEQUENCE [LARGE SCALE GENOMIC DNA]</scope>
    <source>
        <strain evidence="2">IAEA</strain>
    </source>
</reference>
<keyword evidence="2" id="KW-1185">Reference proteome</keyword>
<proteinExistence type="predicted"/>
<organism evidence="1 2">
    <name type="scientific">Glossina palpalis gambiensis</name>
    <dbReference type="NCBI Taxonomy" id="67801"/>
    <lineage>
        <taxon>Eukaryota</taxon>
        <taxon>Metazoa</taxon>
        <taxon>Ecdysozoa</taxon>
        <taxon>Arthropoda</taxon>
        <taxon>Hexapoda</taxon>
        <taxon>Insecta</taxon>
        <taxon>Pterygota</taxon>
        <taxon>Neoptera</taxon>
        <taxon>Endopterygota</taxon>
        <taxon>Diptera</taxon>
        <taxon>Brachycera</taxon>
        <taxon>Muscomorpha</taxon>
        <taxon>Hippoboscoidea</taxon>
        <taxon>Glossinidae</taxon>
        <taxon>Glossina</taxon>
    </lineage>
</organism>
<dbReference type="AlphaFoldDB" id="A0A1B0AUU7"/>
<evidence type="ECO:0000313" key="1">
    <source>
        <dbReference type="EnsemblMetazoa" id="GPPI009429-PA"/>
    </source>
</evidence>
<accession>A0A1B0AUU7</accession>
<protein>
    <submittedName>
        <fullName evidence="1">Uncharacterized protein</fullName>
    </submittedName>
</protein>
<name>A0A1B0AUU7_9MUSC</name>
<dbReference type="Proteomes" id="UP000092460">
    <property type="component" value="Unassembled WGS sequence"/>
</dbReference>